<name>A0ABW7RPG3_9ACTN</name>
<evidence type="ECO:0008006" key="3">
    <source>
        <dbReference type="Google" id="ProtNLM"/>
    </source>
</evidence>
<gene>
    <name evidence="1" type="ORF">ACH4GP_37280</name>
</gene>
<reference evidence="1 2" key="1">
    <citation type="submission" date="2024-10" db="EMBL/GenBank/DDBJ databases">
        <title>The Natural Products Discovery Center: Release of the First 8490 Sequenced Strains for Exploring Actinobacteria Biosynthetic Diversity.</title>
        <authorList>
            <person name="Kalkreuter E."/>
            <person name="Kautsar S.A."/>
            <person name="Yang D."/>
            <person name="Bader C.D."/>
            <person name="Teijaro C.N."/>
            <person name="Fluegel L."/>
            <person name="Davis C.M."/>
            <person name="Simpson J.R."/>
            <person name="Lauterbach L."/>
            <person name="Steele A.D."/>
            <person name="Gui C."/>
            <person name="Meng S."/>
            <person name="Li G."/>
            <person name="Viehrig K."/>
            <person name="Ye F."/>
            <person name="Su P."/>
            <person name="Kiefer A.F."/>
            <person name="Nichols A."/>
            <person name="Cepeda A.J."/>
            <person name="Yan W."/>
            <person name="Fan B."/>
            <person name="Jiang Y."/>
            <person name="Adhikari A."/>
            <person name="Zheng C.-J."/>
            <person name="Schuster L."/>
            <person name="Cowan T.M."/>
            <person name="Smanski M.J."/>
            <person name="Chevrette M.G."/>
            <person name="De Carvalho L.P.S."/>
            <person name="Shen B."/>
        </authorList>
    </citation>
    <scope>NUCLEOTIDE SEQUENCE [LARGE SCALE GENOMIC DNA]</scope>
    <source>
        <strain evidence="1 2">NPDC018013</strain>
    </source>
</reference>
<evidence type="ECO:0000313" key="1">
    <source>
        <dbReference type="EMBL" id="MFH8589965.1"/>
    </source>
</evidence>
<protein>
    <recommendedName>
        <fullName evidence="3">Cytochrome P450</fullName>
    </recommendedName>
</protein>
<accession>A0ABW7RPG3</accession>
<evidence type="ECO:0000313" key="2">
    <source>
        <dbReference type="Proteomes" id="UP001610990"/>
    </source>
</evidence>
<dbReference type="RefSeq" id="WP_397677021.1">
    <property type="nucleotide sequence ID" value="NZ_JBIRGH010000039.1"/>
</dbReference>
<proteinExistence type="predicted"/>
<keyword evidence="2" id="KW-1185">Reference proteome</keyword>
<dbReference type="EMBL" id="JBIRGH010000039">
    <property type="protein sequence ID" value="MFH8589965.1"/>
    <property type="molecule type" value="Genomic_DNA"/>
</dbReference>
<dbReference type="Proteomes" id="UP001610990">
    <property type="component" value="Unassembled WGS sequence"/>
</dbReference>
<organism evidence="1 2">
    <name type="scientific">Streptomyces celluloflavus</name>
    <dbReference type="NCBI Taxonomy" id="58344"/>
    <lineage>
        <taxon>Bacteria</taxon>
        <taxon>Bacillati</taxon>
        <taxon>Actinomycetota</taxon>
        <taxon>Actinomycetes</taxon>
        <taxon>Kitasatosporales</taxon>
        <taxon>Streptomycetaceae</taxon>
        <taxon>Streptomyces</taxon>
    </lineage>
</organism>
<comment type="caution">
    <text evidence="1">The sequence shown here is derived from an EMBL/GenBank/DDBJ whole genome shotgun (WGS) entry which is preliminary data.</text>
</comment>
<sequence length="162" mass="18114">MGAMEMELGLYDWSRLPCLNCKSAEHVPEALLRLARAETPEEAEPRGIEGHVIQEYWARATVVPVARVLMAGLAGRSLSVAARHQFLDLLGSFVNLNDDELAEECKDVVRAGTWLLYEEVLSGRAMGSALFAYWLLQEVETNPARLERLLQVARHLLPEDLS</sequence>